<dbReference type="Gene3D" id="1.10.150.440">
    <property type="match status" value="1"/>
</dbReference>
<keyword evidence="1" id="KW-0732">Signal</keyword>
<dbReference type="AlphaFoldDB" id="A0A224YCX6"/>
<dbReference type="EMBL" id="GFPF01004410">
    <property type="protein sequence ID" value="MAA15556.1"/>
    <property type="molecule type" value="Transcribed_RNA"/>
</dbReference>
<sequence length="127" mass="15116">MKPLFAICFLVVIFVTASSAHHLELCGKPYWQLVRELNCITSRISRRTLQAFSHAVWQLHCPNYACAIRRMCSYNDLEGAMSYFFNWFQIQHFHRVASVCARRNQGAWWPNWWQSPFPTYGQSRMFF</sequence>
<feature type="chain" id="PRO_5013347683" evidence="1">
    <location>
        <begin position="21"/>
        <end position="127"/>
    </location>
</feature>
<feature type="signal peptide" evidence="1">
    <location>
        <begin position="1"/>
        <end position="20"/>
    </location>
</feature>
<evidence type="ECO:0000313" key="2">
    <source>
        <dbReference type="EMBL" id="MAA15556.1"/>
    </source>
</evidence>
<accession>A0A224YCX6</accession>
<name>A0A224YCX6_9ACAR</name>
<proteinExistence type="predicted"/>
<organism evidence="2">
    <name type="scientific">Rhipicephalus zambeziensis</name>
    <dbReference type="NCBI Taxonomy" id="60191"/>
    <lineage>
        <taxon>Eukaryota</taxon>
        <taxon>Metazoa</taxon>
        <taxon>Ecdysozoa</taxon>
        <taxon>Arthropoda</taxon>
        <taxon>Chelicerata</taxon>
        <taxon>Arachnida</taxon>
        <taxon>Acari</taxon>
        <taxon>Parasitiformes</taxon>
        <taxon>Ixodida</taxon>
        <taxon>Ixodoidea</taxon>
        <taxon>Ixodidae</taxon>
        <taxon>Rhipicephalinae</taxon>
        <taxon>Rhipicephalus</taxon>
        <taxon>Rhipicephalus</taxon>
    </lineage>
</organism>
<protein>
    <submittedName>
        <fullName evidence="2">Microplusin</fullName>
    </submittedName>
</protein>
<evidence type="ECO:0000256" key="1">
    <source>
        <dbReference type="SAM" id="SignalP"/>
    </source>
</evidence>
<reference evidence="2" key="1">
    <citation type="journal article" date="2017" name="Parasit. Vectors">
        <title>Sialotranscriptomics of Rhipicephalus zambeziensis reveals intricate expression profiles of secretory proteins and suggests tight temporal transcriptional regulation during blood-feeding.</title>
        <authorList>
            <person name="de Castro M.H."/>
            <person name="de Klerk D."/>
            <person name="Pienaar R."/>
            <person name="Rees D.J.G."/>
            <person name="Mans B.J."/>
        </authorList>
    </citation>
    <scope>NUCLEOTIDE SEQUENCE</scope>
    <source>
        <tissue evidence="2">Salivary glands</tissue>
    </source>
</reference>